<dbReference type="RefSeq" id="WP_184577655.1">
    <property type="nucleotide sequence ID" value="NZ_JACHJT010000001.1"/>
</dbReference>
<sequence>MRSLIKVPACATALVAVLSGCGLTGGDDGDNSDGGDGEQNGNVESGAPAEAEEVIGEADVTDEGTEATIEINGFTERGDLLQMTYTITPTSGDSSSPTIRRLFSADAGENMYLVDTANLRRHTVVEDDSGNSLEPNPWDTGLTYDEPTTLTAFFASAEDMEKVDVYLYDLPPILDVPVTTSTGEDDE</sequence>
<feature type="compositionally biased region" description="Acidic residues" evidence="1">
    <location>
        <begin position="27"/>
        <end position="36"/>
    </location>
</feature>
<evidence type="ECO:0000313" key="3">
    <source>
        <dbReference type="Proteomes" id="UP000523007"/>
    </source>
</evidence>
<evidence type="ECO:0000313" key="2">
    <source>
        <dbReference type="EMBL" id="MBB4931463.1"/>
    </source>
</evidence>
<name>A0A7W7RGZ6_9ACTN</name>
<keyword evidence="3" id="KW-1185">Reference proteome</keyword>
<proteinExistence type="predicted"/>
<dbReference type="PROSITE" id="PS51257">
    <property type="entry name" value="PROKAR_LIPOPROTEIN"/>
    <property type="match status" value="1"/>
</dbReference>
<evidence type="ECO:0000256" key="1">
    <source>
        <dbReference type="SAM" id="MobiDB-lite"/>
    </source>
</evidence>
<feature type="region of interest" description="Disordered" evidence="1">
    <location>
        <begin position="27"/>
        <end position="47"/>
    </location>
</feature>
<protein>
    <submittedName>
        <fullName evidence="2">Uncharacterized protein</fullName>
    </submittedName>
</protein>
<dbReference type="Proteomes" id="UP000523007">
    <property type="component" value="Unassembled WGS sequence"/>
</dbReference>
<dbReference type="EMBL" id="JACHJT010000001">
    <property type="protein sequence ID" value="MBB4931463.1"/>
    <property type="molecule type" value="Genomic_DNA"/>
</dbReference>
<comment type="caution">
    <text evidence="2">The sequence shown here is derived from an EMBL/GenBank/DDBJ whole genome shotgun (WGS) entry which is preliminary data.</text>
</comment>
<gene>
    <name evidence="2" type="ORF">F4561_002283</name>
</gene>
<dbReference type="AlphaFoldDB" id="A0A7W7RGZ6"/>
<accession>A0A7W7RGZ6</accession>
<reference evidence="2 3" key="1">
    <citation type="submission" date="2020-08" db="EMBL/GenBank/DDBJ databases">
        <title>Sequencing the genomes of 1000 actinobacteria strains.</title>
        <authorList>
            <person name="Klenk H.-P."/>
        </authorList>
    </citation>
    <scope>NUCLEOTIDE SEQUENCE [LARGE SCALE GENOMIC DNA]</scope>
    <source>
        <strain evidence="2 3">DSM 102030</strain>
    </source>
</reference>
<organism evidence="2 3">
    <name type="scientific">Lipingzhangella halophila</name>
    <dbReference type="NCBI Taxonomy" id="1783352"/>
    <lineage>
        <taxon>Bacteria</taxon>
        <taxon>Bacillati</taxon>
        <taxon>Actinomycetota</taxon>
        <taxon>Actinomycetes</taxon>
        <taxon>Streptosporangiales</taxon>
        <taxon>Nocardiopsidaceae</taxon>
        <taxon>Lipingzhangella</taxon>
    </lineage>
</organism>